<proteinExistence type="predicted"/>
<dbReference type="AlphaFoldDB" id="A0A0B0PUV0"/>
<accession>A0A0B0PUV0</accession>
<protein>
    <submittedName>
        <fullName evidence="1">Uncharacterized protein</fullName>
    </submittedName>
</protein>
<dbReference type="EMBL" id="KN440202">
    <property type="protein sequence ID" value="KHG27186.1"/>
    <property type="molecule type" value="Genomic_DNA"/>
</dbReference>
<name>A0A0B0PUV0_GOSAR</name>
<dbReference type="Proteomes" id="UP000032142">
    <property type="component" value="Unassembled WGS sequence"/>
</dbReference>
<keyword evidence="2" id="KW-1185">Reference proteome</keyword>
<organism evidence="1 2">
    <name type="scientific">Gossypium arboreum</name>
    <name type="common">Tree cotton</name>
    <name type="synonym">Gossypium nanking</name>
    <dbReference type="NCBI Taxonomy" id="29729"/>
    <lineage>
        <taxon>Eukaryota</taxon>
        <taxon>Viridiplantae</taxon>
        <taxon>Streptophyta</taxon>
        <taxon>Embryophyta</taxon>
        <taxon>Tracheophyta</taxon>
        <taxon>Spermatophyta</taxon>
        <taxon>Magnoliopsida</taxon>
        <taxon>eudicotyledons</taxon>
        <taxon>Gunneridae</taxon>
        <taxon>Pentapetalae</taxon>
        <taxon>rosids</taxon>
        <taxon>malvids</taxon>
        <taxon>Malvales</taxon>
        <taxon>Malvaceae</taxon>
        <taxon>Malvoideae</taxon>
        <taxon>Gossypium</taxon>
    </lineage>
</organism>
<gene>
    <name evidence="1" type="ORF">F383_02701</name>
</gene>
<reference evidence="2" key="1">
    <citation type="submission" date="2014-09" db="EMBL/GenBank/DDBJ databases">
        <authorList>
            <person name="Mudge J."/>
            <person name="Ramaraj T."/>
            <person name="Lindquist I.E."/>
            <person name="Bharti A.K."/>
            <person name="Sundararajan A."/>
            <person name="Cameron C.T."/>
            <person name="Woodward J.E."/>
            <person name="May G.D."/>
            <person name="Brubaker C."/>
            <person name="Broadhvest J."/>
            <person name="Wilkins T.A."/>
        </authorList>
    </citation>
    <scope>NUCLEOTIDE SEQUENCE</scope>
    <source>
        <strain evidence="2">cv. AKA8401</strain>
    </source>
</reference>
<evidence type="ECO:0000313" key="1">
    <source>
        <dbReference type="EMBL" id="KHG27186.1"/>
    </source>
</evidence>
<sequence length="72" mass="8954">MYPNYSYGSYGAFRMSLHYWNFLVFIYSTSRTIQYHNNIYIMYSKYIYLYYHSAFNSIIFNFYNHSSQFNII</sequence>
<evidence type="ECO:0000313" key="2">
    <source>
        <dbReference type="Proteomes" id="UP000032142"/>
    </source>
</evidence>